<proteinExistence type="predicted"/>
<accession>A0ABW1NXY1</accession>
<sequence length="228" mass="25256">MTEPQSVGAVVGENLERLRKRARLTQHETARLFSRRGIPFSRSKIAALEAGERPNPNFADVLLIAHTFNVELSELFEGDGPVAVAEHITLSRPLIRDFIRGIAVVGGSEEWDPKTRRDELFGLSAIRAKGEAWFAAKVQGTEADNTLANRLGVSPKAVVDVAQKLWGRTLTDERDAQLADLGDIDINERQARRGHITRLLSQQVQAELDRRGLIVKPIEPVGPTEEDE</sequence>
<name>A0ABW1NXY1_9PSEU</name>
<reference evidence="3" key="1">
    <citation type="journal article" date="2019" name="Int. J. Syst. Evol. Microbiol.">
        <title>The Global Catalogue of Microorganisms (GCM) 10K type strain sequencing project: providing services to taxonomists for standard genome sequencing and annotation.</title>
        <authorList>
            <consortium name="The Broad Institute Genomics Platform"/>
            <consortium name="The Broad Institute Genome Sequencing Center for Infectious Disease"/>
            <person name="Wu L."/>
            <person name="Ma J."/>
        </authorList>
    </citation>
    <scope>NUCLEOTIDE SEQUENCE [LARGE SCALE GENOMIC DNA]</scope>
    <source>
        <strain evidence="3">CGMCC 4.7246</strain>
    </source>
</reference>
<evidence type="ECO:0000313" key="3">
    <source>
        <dbReference type="Proteomes" id="UP001596220"/>
    </source>
</evidence>
<evidence type="ECO:0000259" key="1">
    <source>
        <dbReference type="PROSITE" id="PS50943"/>
    </source>
</evidence>
<dbReference type="PROSITE" id="PS50943">
    <property type="entry name" value="HTH_CROC1"/>
    <property type="match status" value="1"/>
</dbReference>
<dbReference type="InterPro" id="IPR001387">
    <property type="entry name" value="Cro/C1-type_HTH"/>
</dbReference>
<organism evidence="2 3">
    <name type="scientific">Saccharothrix lopnurensis</name>
    <dbReference type="NCBI Taxonomy" id="1670621"/>
    <lineage>
        <taxon>Bacteria</taxon>
        <taxon>Bacillati</taxon>
        <taxon>Actinomycetota</taxon>
        <taxon>Actinomycetes</taxon>
        <taxon>Pseudonocardiales</taxon>
        <taxon>Pseudonocardiaceae</taxon>
        <taxon>Saccharothrix</taxon>
    </lineage>
</organism>
<dbReference type="Pfam" id="PF12844">
    <property type="entry name" value="HTH_19"/>
    <property type="match status" value="1"/>
</dbReference>
<dbReference type="SMART" id="SM00530">
    <property type="entry name" value="HTH_XRE"/>
    <property type="match status" value="1"/>
</dbReference>
<dbReference type="InterPro" id="IPR010982">
    <property type="entry name" value="Lambda_DNA-bd_dom_sf"/>
</dbReference>
<dbReference type="CDD" id="cd00093">
    <property type="entry name" value="HTH_XRE"/>
    <property type="match status" value="1"/>
</dbReference>
<dbReference type="EMBL" id="JBHSQO010000002">
    <property type="protein sequence ID" value="MFC6088234.1"/>
    <property type="molecule type" value="Genomic_DNA"/>
</dbReference>
<feature type="domain" description="HTH cro/C1-type" evidence="1">
    <location>
        <begin position="15"/>
        <end position="75"/>
    </location>
</feature>
<dbReference type="RefSeq" id="WP_380632478.1">
    <property type="nucleotide sequence ID" value="NZ_JBHSQO010000002.1"/>
</dbReference>
<protein>
    <submittedName>
        <fullName evidence="2">Helix-turn-helix transcriptional regulator</fullName>
    </submittedName>
</protein>
<evidence type="ECO:0000313" key="2">
    <source>
        <dbReference type="EMBL" id="MFC6088234.1"/>
    </source>
</evidence>
<comment type="caution">
    <text evidence="2">The sequence shown here is derived from an EMBL/GenBank/DDBJ whole genome shotgun (WGS) entry which is preliminary data.</text>
</comment>
<keyword evidence="3" id="KW-1185">Reference proteome</keyword>
<dbReference type="Gene3D" id="1.10.260.40">
    <property type="entry name" value="lambda repressor-like DNA-binding domains"/>
    <property type="match status" value="1"/>
</dbReference>
<dbReference type="Proteomes" id="UP001596220">
    <property type="component" value="Unassembled WGS sequence"/>
</dbReference>
<dbReference type="SUPFAM" id="SSF47413">
    <property type="entry name" value="lambda repressor-like DNA-binding domains"/>
    <property type="match status" value="1"/>
</dbReference>
<gene>
    <name evidence="2" type="ORF">ACFP3R_03035</name>
</gene>